<keyword evidence="8" id="KW-1185">Reference proteome</keyword>
<evidence type="ECO:0000313" key="8">
    <source>
        <dbReference type="Proteomes" id="UP000191004"/>
    </source>
</evidence>
<dbReference type="GO" id="GO:0006421">
    <property type="term" value="P:asparaginyl-tRNA aminoacylation"/>
    <property type="evidence" value="ECO:0007669"/>
    <property type="project" value="TreeGrafter"/>
</dbReference>
<dbReference type="InterPro" id="IPR004364">
    <property type="entry name" value="Aa-tRNA-synt_II"/>
</dbReference>
<dbReference type="AlphaFoldDB" id="A0A1T3CI33"/>
<dbReference type="SUPFAM" id="SSF55681">
    <property type="entry name" value="Class II aaRS and biotin synthetases"/>
    <property type="match status" value="1"/>
</dbReference>
<dbReference type="GO" id="GO:0004812">
    <property type="term" value="F:aminoacyl-tRNA ligase activity"/>
    <property type="evidence" value="ECO:0007669"/>
    <property type="project" value="UniProtKB-KW"/>
</dbReference>
<gene>
    <name evidence="7" type="ORF">A0O28_0007820</name>
</gene>
<keyword evidence="5" id="KW-0030">Aminoacyl-tRNA synthetase</keyword>
<dbReference type="Pfam" id="PF00152">
    <property type="entry name" value="tRNA-synt_2"/>
    <property type="match status" value="1"/>
</dbReference>
<reference evidence="7 8" key="1">
    <citation type="submission" date="2016-04" db="EMBL/GenBank/DDBJ databases">
        <title>Multiple horizontal gene transfer events from other fungi enriched the ability of the initially mycotrophic fungus Trichoderma (Ascomycota) to feed on dead plant biomass.</title>
        <authorList>
            <person name="Atanasova L."/>
            <person name="Chenthamara K."/>
            <person name="Zhang J."/>
            <person name="Grujic M."/>
            <person name="Henrissat B."/>
            <person name="Kuo A."/>
            <person name="Aertz A."/>
            <person name="Salamov A."/>
            <person name="Lipzen A."/>
            <person name="Labutti K."/>
            <person name="Barry K."/>
            <person name="Miao Y."/>
            <person name="Rahimi M.J."/>
            <person name="Shen Q."/>
            <person name="Grigoriev I.V."/>
            <person name="Kubicek C.P."/>
            <person name="Druzhinina I.S."/>
        </authorList>
    </citation>
    <scope>NUCLEOTIDE SEQUENCE [LARGE SCALE GENOMIC DNA]</scope>
    <source>
        <strain evidence="7 8">NJAU 4742</strain>
    </source>
</reference>
<keyword evidence="2" id="KW-0547">Nucleotide-binding</keyword>
<proteinExistence type="predicted"/>
<evidence type="ECO:0000256" key="3">
    <source>
        <dbReference type="ARBA" id="ARBA00022840"/>
    </source>
</evidence>
<evidence type="ECO:0000259" key="6">
    <source>
        <dbReference type="PROSITE" id="PS50862"/>
    </source>
</evidence>
<evidence type="ECO:0000256" key="1">
    <source>
        <dbReference type="ARBA" id="ARBA00022598"/>
    </source>
</evidence>
<evidence type="ECO:0000256" key="4">
    <source>
        <dbReference type="ARBA" id="ARBA00022917"/>
    </source>
</evidence>
<comment type="caution">
    <text evidence="7">The sequence shown here is derived from an EMBL/GenBank/DDBJ whole genome shotgun (WGS) entry which is preliminary data.</text>
</comment>
<accession>A0A1T3CI33</accession>
<dbReference type="PROSITE" id="PS50862">
    <property type="entry name" value="AA_TRNA_LIGASE_II"/>
    <property type="match status" value="1"/>
</dbReference>
<dbReference type="PANTHER" id="PTHR22594">
    <property type="entry name" value="ASPARTYL/LYSYL-TRNA SYNTHETASE"/>
    <property type="match status" value="1"/>
</dbReference>
<evidence type="ECO:0000313" key="7">
    <source>
        <dbReference type="EMBL" id="OPB40702.1"/>
    </source>
</evidence>
<protein>
    <recommendedName>
        <fullName evidence="6">Aminoacyl-transfer RNA synthetases class-II family profile domain-containing protein</fullName>
    </recommendedName>
</protein>
<dbReference type="GO" id="GO:0005524">
    <property type="term" value="F:ATP binding"/>
    <property type="evidence" value="ECO:0007669"/>
    <property type="project" value="UniProtKB-KW"/>
</dbReference>
<dbReference type="Gene3D" id="3.30.930.10">
    <property type="entry name" value="Bira Bifunctional Protein, Domain 2"/>
    <property type="match status" value="1"/>
</dbReference>
<dbReference type="EMBL" id="LVVK01000017">
    <property type="protein sequence ID" value="OPB40702.1"/>
    <property type="molecule type" value="Genomic_DNA"/>
</dbReference>
<dbReference type="InterPro" id="IPR045864">
    <property type="entry name" value="aa-tRNA-synth_II/BPL/LPL"/>
</dbReference>
<dbReference type="InterPro" id="IPR006195">
    <property type="entry name" value="aa-tRNA-synth_II"/>
</dbReference>
<evidence type="ECO:0000256" key="5">
    <source>
        <dbReference type="ARBA" id="ARBA00023146"/>
    </source>
</evidence>
<name>A0A1T3CI33_9HYPO</name>
<organism evidence="7 8">
    <name type="scientific">Trichoderma guizhouense</name>
    <dbReference type="NCBI Taxonomy" id="1491466"/>
    <lineage>
        <taxon>Eukaryota</taxon>
        <taxon>Fungi</taxon>
        <taxon>Dikarya</taxon>
        <taxon>Ascomycota</taxon>
        <taxon>Pezizomycotina</taxon>
        <taxon>Sordariomycetes</taxon>
        <taxon>Hypocreomycetidae</taxon>
        <taxon>Hypocreales</taxon>
        <taxon>Hypocreaceae</taxon>
        <taxon>Trichoderma</taxon>
    </lineage>
</organism>
<evidence type="ECO:0000256" key="2">
    <source>
        <dbReference type="ARBA" id="ARBA00022741"/>
    </source>
</evidence>
<dbReference type="PANTHER" id="PTHR22594:SF34">
    <property type="entry name" value="ASPARAGINE--TRNA LIGASE, MITOCHONDRIAL-RELATED"/>
    <property type="match status" value="1"/>
</dbReference>
<feature type="domain" description="Aminoacyl-transfer RNA synthetases class-II family profile" evidence="6">
    <location>
        <begin position="69"/>
        <end position="367"/>
    </location>
</feature>
<keyword evidence="1" id="KW-0436">Ligase</keyword>
<keyword evidence="3" id="KW-0067">ATP-binding</keyword>
<sequence length="376" mass="41881">MAPATLIASETSNSSNAVIQNKKNGVQSKSVVPKLWQNPQTFATKAIQDPWYTAMFGLQSTLFHSSIGFFHRQMGYKYLIVPITTNSISSPMGLGSDSQPVSIELHGEQTYIADSQQFVLEYALRLQDGLAGSYYVGTSCRGEDPDATHLNQFCHVECELLGGLDSGMKVANDYVVSLTESLLREHADAIRAYAGSTSHMDSLIQLYKSNGNTFPTITLDEALALPEMTDDMWKYAVEGEPQFGRSLTRKGERMLIEKYGGACWLLEMDHLSVPFYQAYTDDGVKKALCGDLLLGLGEVVGCGQRHQTEEEALKALAQHEVDPQEYAWYLEMRRTKPLTTTGWGIGTERFLSWVMQHDDIRDIQLLPRLKGVECNP</sequence>
<keyword evidence="4" id="KW-0648">Protein biosynthesis</keyword>
<dbReference type="Proteomes" id="UP000191004">
    <property type="component" value="Unassembled WGS sequence"/>
</dbReference>